<dbReference type="Pfam" id="PF08205">
    <property type="entry name" value="C2-set_2"/>
    <property type="match status" value="1"/>
</dbReference>
<organism evidence="7 8">
    <name type="scientific">Oreochromis niloticus</name>
    <name type="common">Nile tilapia</name>
    <name type="synonym">Tilapia nilotica</name>
    <dbReference type="NCBI Taxonomy" id="8128"/>
    <lineage>
        <taxon>Eukaryota</taxon>
        <taxon>Metazoa</taxon>
        <taxon>Chordata</taxon>
        <taxon>Craniata</taxon>
        <taxon>Vertebrata</taxon>
        <taxon>Euteleostomi</taxon>
        <taxon>Actinopterygii</taxon>
        <taxon>Neopterygii</taxon>
        <taxon>Teleostei</taxon>
        <taxon>Neoteleostei</taxon>
        <taxon>Acanthomorphata</taxon>
        <taxon>Ovalentaria</taxon>
        <taxon>Cichlomorphae</taxon>
        <taxon>Cichliformes</taxon>
        <taxon>Cichlidae</taxon>
        <taxon>African cichlids</taxon>
        <taxon>Pseudocrenilabrinae</taxon>
        <taxon>Oreochromini</taxon>
        <taxon>Oreochromis</taxon>
    </lineage>
</organism>
<dbReference type="Ensembl" id="ENSONIT00000091369.1">
    <property type="protein sequence ID" value="ENSONIP00000059212.1"/>
    <property type="gene ID" value="ENSONIG00000033111.1"/>
</dbReference>
<dbReference type="InterPro" id="IPR036179">
    <property type="entry name" value="Ig-like_dom_sf"/>
</dbReference>
<evidence type="ECO:0000313" key="8">
    <source>
        <dbReference type="Proteomes" id="UP000005207"/>
    </source>
</evidence>
<feature type="domain" description="Ig-like" evidence="6">
    <location>
        <begin position="164"/>
        <end position="253"/>
    </location>
</feature>
<feature type="compositionally biased region" description="Basic and acidic residues" evidence="4">
    <location>
        <begin position="1356"/>
        <end position="1365"/>
    </location>
</feature>
<feature type="domain" description="Ig-like" evidence="6">
    <location>
        <begin position="901"/>
        <end position="995"/>
    </location>
</feature>
<keyword evidence="3" id="KW-1015">Disulfide bond</keyword>
<dbReference type="SMART" id="SM00409">
    <property type="entry name" value="IG"/>
    <property type="match status" value="8"/>
</dbReference>
<keyword evidence="5" id="KW-0812">Transmembrane</keyword>
<dbReference type="InterPro" id="IPR013783">
    <property type="entry name" value="Ig-like_fold"/>
</dbReference>
<reference evidence="7" key="3">
    <citation type="submission" date="2025-09" db="UniProtKB">
        <authorList>
            <consortium name="Ensembl"/>
        </authorList>
    </citation>
    <scope>IDENTIFICATION</scope>
</reference>
<dbReference type="GeneTree" id="ENSGT01150000286924"/>
<dbReference type="InterPro" id="IPR013162">
    <property type="entry name" value="CD80_C2-set"/>
</dbReference>
<dbReference type="PROSITE" id="PS50835">
    <property type="entry name" value="IG_LIKE"/>
    <property type="match status" value="5"/>
</dbReference>
<keyword evidence="8" id="KW-1185">Reference proteome</keyword>
<gene>
    <name evidence="7" type="primary">LOC102075623</name>
</gene>
<dbReference type="GO" id="GO:0016020">
    <property type="term" value="C:membrane"/>
    <property type="evidence" value="ECO:0007669"/>
    <property type="project" value="UniProtKB-SubCell"/>
</dbReference>
<dbReference type="Gene3D" id="2.60.40.10">
    <property type="entry name" value="Immunoglobulins"/>
    <property type="match status" value="11"/>
</dbReference>
<keyword evidence="2 5" id="KW-0472">Membrane</keyword>
<evidence type="ECO:0000259" key="6">
    <source>
        <dbReference type="PROSITE" id="PS50835"/>
    </source>
</evidence>
<reference evidence="8" key="1">
    <citation type="submission" date="2012-01" db="EMBL/GenBank/DDBJ databases">
        <title>The Genome Sequence of Oreochromis niloticus (Nile Tilapia).</title>
        <authorList>
            <consortium name="Broad Institute Genome Assembly Team"/>
            <consortium name="Broad Institute Sequencing Platform"/>
            <person name="Di Palma F."/>
            <person name="Johnson J."/>
            <person name="Lander E.S."/>
            <person name="Lindblad-Toh K."/>
        </authorList>
    </citation>
    <scope>NUCLEOTIDE SEQUENCE [LARGE SCALE GENOMIC DNA]</scope>
</reference>
<feature type="domain" description="Ig-like" evidence="6">
    <location>
        <begin position="573"/>
        <end position="673"/>
    </location>
</feature>
<feature type="domain" description="Ig-like" evidence="6">
    <location>
        <begin position="1126"/>
        <end position="1217"/>
    </location>
</feature>
<dbReference type="PANTHER" id="PTHR46484">
    <property type="entry name" value="SI:CH211-171H4.5-RELATED"/>
    <property type="match status" value="1"/>
</dbReference>
<feature type="transmembrane region" description="Helical" evidence="5">
    <location>
        <begin position="1232"/>
        <end position="1255"/>
    </location>
</feature>
<dbReference type="InParanoid" id="A0A669DEV3"/>
<accession>A0A669DEV3</accession>
<dbReference type="InterPro" id="IPR007110">
    <property type="entry name" value="Ig-like_dom"/>
</dbReference>
<feature type="region of interest" description="Disordered" evidence="4">
    <location>
        <begin position="1346"/>
        <end position="1378"/>
    </location>
</feature>
<sequence length="1391" mass="156388">MKTLNDYSSVEECYTINKMSGSGPFFLCFCLAYILCSSSAWEVKMPRNIKGLLGSCLVIPCSYDYYQYPPKRPDRVVWYQYVSRGYPIVSDNWNRNDVLDIFKGRTSVYTSSHHRTCSLLIKRVTLADHSQKLYPWVDPENVGWRTYPFYDTTVTVEVVGTADPPVIEIFGNKVVGQSVTVQCSVYHTCPTYPPSLRLNIPLRNERLTHSPLSDGRSKTMLTTTLFIEKEYQTVECYVQHRGGRSASASKTLTSQCSISGLTVSSASYEFLEGDQSTVTCTVSYTCYRNIPTLKWNYGNMPASSDTSKLSGGAQWRTVSTLTFTASANDNGRSLICYARFPGGQTKEASVTLRVKRNILNLGWSFTAPATITGLKGSCLIIPCKFLYKNSQPNNLKVIWYLYQRNKYPAVFNQGESVISKFHGRTSLTGSVTEKNCSLKIERLDMSHNRDRLYPWMDKNPIDSYRTIDHTFFDSSTELIVSEHAPEPQLSIIGILKVGEQGTVSCSVRHTCFSAPPTLTLKDLPGTNQNMDTLVSEGIWERKIIRTWTVKEEHESVSCAVNYPAGQSAEKSIPLTAECSISPLNISSTSDEFLEGYDSKVTCTALYTCRKNTPTLTWNYGSVAASANTEKVPGETQWRTVSMLSFKSSPSDNGRSVTCFAKFKGGQTQEVSISLRVKRNILNRGWSFNAPSTIIGLKGSCLIIPCKFSYKNSQPNDLQVMWYLYQINGFPAVFNQGGSVISKFDGRTSLIGSVVEQNCSLKIERLEMSHNHDRLYPWIDKNSITSYHTVGHSFYDGSTELSVSEHAPEPELNIIGTPRVGEQGTVSCSVRHACISAPPTVTLNGIPGKDQITDTLVSDGIWERTVERFWEVKEEHQSVTCTVSYSGGQKATKEIPLNVECPFQEITMNEPPGELTEGMAKNVTCSVIFKCRKNTPSVIWNYNNMQSSLNTKMTPNNTYTIVSNLTFIPSLSDDGKLLTCTAQFISGEFSTSATLTVKQYERDPFENYTASALPADVPLRFSALTRSCVVIPCSFQYKEDEPMTRGIWSKKKGDIIFHNGQSYVIDHFKGRTKMLGNLNEGNCSLEIDDIKPFDNGPFCFYAQKEHETHTFNNSCVFIIMKASPEKPVMTPVPEEVDAGSTITVSCSVTHTCSSHPPVFSWSVSHLTSEVSHIMMSRGTWQTTSTITFIVTEGDGVRNLTCNAIFWRNRQQAHTVSLNVKGSLTYRFKSAAPVAFPVSFVALIIITLAAVFAVFIWRKRKHTDESLKPPPRPEKRRSFWDRLSRRYPDDRDRPPRPEKRRSIWSRFSRKEEDRMAWQQERKPRQSFWSRFSRRQDRTANISVGYSKNSSNVTCGAESKPRCPSPKDNRRRPSPFNPEVSGIAVNDKIQINQI</sequence>
<comment type="subcellular location">
    <subcellularLocation>
        <location evidence="1">Membrane</location>
        <topology evidence="1">Single-pass membrane protein</topology>
    </subcellularLocation>
</comment>
<protein>
    <submittedName>
        <fullName evidence="7">Uncharacterized LOC102075623</fullName>
    </submittedName>
</protein>
<feature type="domain" description="Ig-like" evidence="6">
    <location>
        <begin position="259"/>
        <end position="351"/>
    </location>
</feature>
<evidence type="ECO:0000256" key="1">
    <source>
        <dbReference type="ARBA" id="ARBA00004167"/>
    </source>
</evidence>
<evidence type="ECO:0000313" key="7">
    <source>
        <dbReference type="Ensembl" id="ENSONIP00000059212.1"/>
    </source>
</evidence>
<evidence type="ECO:0000256" key="3">
    <source>
        <dbReference type="ARBA" id="ARBA00023157"/>
    </source>
</evidence>
<dbReference type="SUPFAM" id="SSF48726">
    <property type="entry name" value="Immunoglobulin"/>
    <property type="match status" value="9"/>
</dbReference>
<evidence type="ECO:0000256" key="2">
    <source>
        <dbReference type="ARBA" id="ARBA00023136"/>
    </source>
</evidence>
<proteinExistence type="predicted"/>
<dbReference type="Proteomes" id="UP000005207">
    <property type="component" value="Linkage group LG11"/>
</dbReference>
<name>A0A669DEV3_ORENI</name>
<dbReference type="OMA" id="IICRRRI"/>
<dbReference type="PANTHER" id="PTHR46484:SF1">
    <property type="entry name" value="SCHWANN CELL MYELIN PROTEIN-RELATED"/>
    <property type="match status" value="1"/>
</dbReference>
<evidence type="ECO:0000256" key="4">
    <source>
        <dbReference type="SAM" id="MobiDB-lite"/>
    </source>
</evidence>
<evidence type="ECO:0000256" key="5">
    <source>
        <dbReference type="SAM" id="Phobius"/>
    </source>
</evidence>
<reference evidence="7" key="2">
    <citation type="submission" date="2025-08" db="UniProtKB">
        <authorList>
            <consortium name="Ensembl"/>
        </authorList>
    </citation>
    <scope>IDENTIFICATION</scope>
</reference>
<keyword evidence="5" id="KW-1133">Transmembrane helix</keyword>
<dbReference type="InterPro" id="IPR003599">
    <property type="entry name" value="Ig_sub"/>
</dbReference>